<dbReference type="GO" id="GO:0042797">
    <property type="term" value="P:tRNA transcription by RNA polymerase III"/>
    <property type="evidence" value="ECO:0007669"/>
    <property type="project" value="TreeGrafter"/>
</dbReference>
<feature type="compositionally biased region" description="Polar residues" evidence="1">
    <location>
        <begin position="515"/>
        <end position="527"/>
    </location>
</feature>
<dbReference type="PANTHER" id="PTHR12069:SF0">
    <property type="entry name" value="DNA-DIRECTED RNA POLYMERASE III SUBUNIT RPC5"/>
    <property type="match status" value="1"/>
</dbReference>
<accession>A0AAV7DWS2</accession>
<feature type="region of interest" description="Disordered" evidence="1">
    <location>
        <begin position="487"/>
        <end position="530"/>
    </location>
</feature>
<organism evidence="2 3">
    <name type="scientific">Aristolochia fimbriata</name>
    <name type="common">White veined hardy Dutchman's pipe vine</name>
    <dbReference type="NCBI Taxonomy" id="158543"/>
    <lineage>
        <taxon>Eukaryota</taxon>
        <taxon>Viridiplantae</taxon>
        <taxon>Streptophyta</taxon>
        <taxon>Embryophyta</taxon>
        <taxon>Tracheophyta</taxon>
        <taxon>Spermatophyta</taxon>
        <taxon>Magnoliopsida</taxon>
        <taxon>Magnoliidae</taxon>
        <taxon>Piperales</taxon>
        <taxon>Aristolochiaceae</taxon>
        <taxon>Aristolochia</taxon>
    </lineage>
</organism>
<reference evidence="2 3" key="1">
    <citation type="submission" date="2021-07" db="EMBL/GenBank/DDBJ databases">
        <title>The Aristolochia fimbriata genome: insights into angiosperm evolution, floral development and chemical biosynthesis.</title>
        <authorList>
            <person name="Jiao Y."/>
        </authorList>
    </citation>
    <scope>NUCLEOTIDE SEQUENCE [LARGE SCALE GENOMIC DNA]</scope>
    <source>
        <strain evidence="2">IBCAS-2021</strain>
        <tissue evidence="2">Leaf</tissue>
    </source>
</reference>
<dbReference type="AlphaFoldDB" id="A0AAV7DWS2"/>
<proteinExistence type="predicted"/>
<sequence length="681" mass="76302">MDLLDIDLDVPNEEPPKPSKFQPKTSRFKPKPKQEPHSLPVPKPESSSTAVPKTEPGLASAPVSDSTVLPKKEDSLPGVSPHVAASGEDEGEAKGEDPMDVDGVEEELEDRVVREIDVFFTPAPVDGNGQLYVLQYPLRPSWRPYENFQEVRLKQKQPQLEIDLEMSFEGQNYDPEILQRLKLKKQTLSSSKAPLVTGYAVGILKQNKLHLSPVHSVFQLRPSMEYLKDDTPKKNTAEKNGESSSIPKKNGESSVSTDEPWVSLEYHDAESMTSSNYRQKLTAEERSRIQFSMNPYDYVSSLCPTTSSDINKAKDQSIRILLSLPLEERFKKWFSEGPEAHRFSALMHLAPECSEDDVLKVLKQYSYLVQGMWVAKTGLRCRGGLPALARDYVLLLFSKNQFIRHKQLKSVAIPSDSLEKALNPLAVRTYRFTAWRDWNSKEPDDWKFKDTDEKFKRSHPDIVEEQRRDWVNREKDTMDALLGCRKGGSAKSFSKPSAVNSSTAADRSAKGGTEVKSQNSTIPSTMSKETREALPKALEELFSIHKVCSLQLICQGLRDMAISKSSLTKSNPRAAIAASLAAAAPLPELQAIVKQLAIDIHGVYVWKPQGTTDDDKLRLAVINLFCGKEPNAKLKKADIVEAAKIVLKRDITDQEYTKVVKEYCVSNRGSWVLKSSDATIR</sequence>
<evidence type="ECO:0008006" key="4">
    <source>
        <dbReference type="Google" id="ProtNLM"/>
    </source>
</evidence>
<comment type="caution">
    <text evidence="2">The sequence shown here is derived from an EMBL/GenBank/DDBJ whole genome shotgun (WGS) entry which is preliminary data.</text>
</comment>
<feature type="region of interest" description="Disordered" evidence="1">
    <location>
        <begin position="1"/>
        <end position="101"/>
    </location>
</feature>
<dbReference type="InterPro" id="IPR006886">
    <property type="entry name" value="RNA_pol_III_Rpc5"/>
</dbReference>
<feature type="compositionally biased region" description="Basic and acidic residues" evidence="1">
    <location>
        <begin position="228"/>
        <end position="241"/>
    </location>
</feature>
<protein>
    <recommendedName>
        <fullName evidence="4">DNA-directed RNA polymerase III subunit RPC5</fullName>
    </recommendedName>
</protein>
<dbReference type="PANTHER" id="PTHR12069">
    <property type="entry name" value="DNA-DIRECTED RNA POLYMERASES III 80 KDA POLYPEPTIDE RNA POLYMERASE III SUBUNIT 5"/>
    <property type="match status" value="1"/>
</dbReference>
<dbReference type="Pfam" id="PF04801">
    <property type="entry name" value="RPC5"/>
    <property type="match status" value="2"/>
</dbReference>
<name>A0AAV7DWS2_ARIFI</name>
<dbReference type="EMBL" id="JAINDJ010000007">
    <property type="protein sequence ID" value="KAG9441022.1"/>
    <property type="molecule type" value="Genomic_DNA"/>
</dbReference>
<evidence type="ECO:0000313" key="2">
    <source>
        <dbReference type="EMBL" id="KAG9441022.1"/>
    </source>
</evidence>
<dbReference type="Proteomes" id="UP000825729">
    <property type="component" value="Unassembled WGS sequence"/>
</dbReference>
<feature type="compositionally biased region" description="Acidic residues" evidence="1">
    <location>
        <begin position="1"/>
        <end position="12"/>
    </location>
</feature>
<feature type="compositionally biased region" description="Polar residues" evidence="1">
    <location>
        <begin position="242"/>
        <end position="257"/>
    </location>
</feature>
<feature type="compositionally biased region" description="Polar residues" evidence="1">
    <location>
        <begin position="491"/>
        <end position="505"/>
    </location>
</feature>
<gene>
    <name evidence="2" type="ORF">H6P81_016876</name>
</gene>
<keyword evidence="3" id="KW-1185">Reference proteome</keyword>
<dbReference type="GO" id="GO:0005666">
    <property type="term" value="C:RNA polymerase III complex"/>
    <property type="evidence" value="ECO:0007669"/>
    <property type="project" value="TreeGrafter"/>
</dbReference>
<feature type="region of interest" description="Disordered" evidence="1">
    <location>
        <begin position="228"/>
        <end position="259"/>
    </location>
</feature>
<evidence type="ECO:0000256" key="1">
    <source>
        <dbReference type="SAM" id="MobiDB-lite"/>
    </source>
</evidence>
<evidence type="ECO:0000313" key="3">
    <source>
        <dbReference type="Proteomes" id="UP000825729"/>
    </source>
</evidence>